<dbReference type="EMBL" id="JBDFQZ010000006">
    <property type="protein sequence ID" value="KAK9713496.1"/>
    <property type="molecule type" value="Genomic_DNA"/>
</dbReference>
<name>A0AAW1K8C4_SAPOF</name>
<evidence type="ECO:0000313" key="2">
    <source>
        <dbReference type="Proteomes" id="UP001443914"/>
    </source>
</evidence>
<reference evidence="1 2" key="1">
    <citation type="submission" date="2024-03" db="EMBL/GenBank/DDBJ databases">
        <title>WGS assembly of Saponaria officinalis var. Norfolk2.</title>
        <authorList>
            <person name="Jenkins J."/>
            <person name="Shu S."/>
            <person name="Grimwood J."/>
            <person name="Barry K."/>
            <person name="Goodstein D."/>
            <person name="Schmutz J."/>
            <person name="Leebens-Mack J."/>
            <person name="Osbourn A."/>
        </authorList>
    </citation>
    <scope>NUCLEOTIDE SEQUENCE [LARGE SCALE GENOMIC DNA]</scope>
    <source>
        <strain evidence="2">cv. Norfolk2</strain>
        <strain evidence="1">JIC</strain>
        <tissue evidence="1">Leaf</tissue>
    </source>
</reference>
<dbReference type="EMBL" id="JBDFQZ010000006">
    <property type="protein sequence ID" value="KAK9713495.1"/>
    <property type="molecule type" value="Genomic_DNA"/>
</dbReference>
<dbReference type="InterPro" id="IPR015915">
    <property type="entry name" value="Kelch-typ_b-propeller"/>
</dbReference>
<dbReference type="Proteomes" id="UP001443914">
    <property type="component" value="Unassembled WGS sequence"/>
</dbReference>
<organism evidence="1 2">
    <name type="scientific">Saponaria officinalis</name>
    <name type="common">Common soapwort</name>
    <name type="synonym">Lychnis saponaria</name>
    <dbReference type="NCBI Taxonomy" id="3572"/>
    <lineage>
        <taxon>Eukaryota</taxon>
        <taxon>Viridiplantae</taxon>
        <taxon>Streptophyta</taxon>
        <taxon>Embryophyta</taxon>
        <taxon>Tracheophyta</taxon>
        <taxon>Spermatophyta</taxon>
        <taxon>Magnoliopsida</taxon>
        <taxon>eudicotyledons</taxon>
        <taxon>Gunneridae</taxon>
        <taxon>Pentapetalae</taxon>
        <taxon>Caryophyllales</taxon>
        <taxon>Caryophyllaceae</taxon>
        <taxon>Caryophylleae</taxon>
        <taxon>Saponaria</taxon>
    </lineage>
</organism>
<evidence type="ECO:0000313" key="1">
    <source>
        <dbReference type="EMBL" id="KAK9713495.1"/>
    </source>
</evidence>
<proteinExistence type="predicted"/>
<sequence>MSTMSKEKMGAEWRLSGCRTKEEKEKEKIFMQGIWKDEEKGCLCSTFYEIDMGNGCVKECPHVLYHYLNSITSIGCVMYVVGGLPSDMLSLIKPTVNAAYMFYLDSDSGWKQIPPYIPPIPDAVAKLPFKFPAVVSLGGKIYAFGSSTRSPFALVFCPTSNHWDTLLPPSDVSFFDVYSSSSAFADPDNNRLLLHFKTSSSIYAYYPSDNTWQLILDSFTCCTKHMVYVDGVIYVYICHHEDLVFAYDTITKQRLEIVFTSEVPINMLIYKFQDMLYLGNGLMCLTHHISRTVDSPVPTVNIAKFRFKRSTDRPGVLIITPLPWQTYTLNSLRSMSMLNYYSF</sequence>
<dbReference type="Gene3D" id="2.120.10.80">
    <property type="entry name" value="Kelch-type beta propeller"/>
    <property type="match status" value="1"/>
</dbReference>
<protein>
    <submittedName>
        <fullName evidence="1">Uncharacterized protein</fullName>
    </submittedName>
</protein>
<dbReference type="AlphaFoldDB" id="A0AAW1K8C4"/>
<keyword evidence="2" id="KW-1185">Reference proteome</keyword>
<accession>A0AAW1K8C4</accession>
<comment type="caution">
    <text evidence="1">The sequence shown here is derived from an EMBL/GenBank/DDBJ whole genome shotgun (WGS) entry which is preliminary data.</text>
</comment>
<dbReference type="SUPFAM" id="SSF117281">
    <property type="entry name" value="Kelch motif"/>
    <property type="match status" value="1"/>
</dbReference>
<gene>
    <name evidence="1" type="ORF">RND81_06G031000</name>
</gene>